<reference evidence="1" key="1">
    <citation type="submission" date="2021-05" db="EMBL/GenBank/DDBJ databases">
        <title>Novel Bacillus species.</title>
        <authorList>
            <person name="Liu G."/>
        </authorList>
    </citation>
    <scope>NUCLEOTIDE SEQUENCE</scope>
    <source>
        <strain evidence="1">FJAT-49825</strain>
    </source>
</reference>
<accession>A0A942YVP8</accession>
<name>A0A942YVP8_9BACI</name>
<sequence>MTKKSQRHEYFLFTRINRGDDLIQVGSLLAENADLAKIYAQHIYDEETWVEMQVVRKDHLIEVRLPEPLFAKGGVSCG</sequence>
<evidence type="ECO:0000313" key="2">
    <source>
        <dbReference type="Proteomes" id="UP000679749"/>
    </source>
</evidence>
<gene>
    <name evidence="1" type="ORF">KHA99_17940</name>
</gene>
<proteinExistence type="predicted"/>
<dbReference type="EMBL" id="JAGYPF010000003">
    <property type="protein sequence ID" value="MBS4214334.1"/>
    <property type="molecule type" value="Genomic_DNA"/>
</dbReference>
<dbReference type="RefSeq" id="WP_213118808.1">
    <property type="nucleotide sequence ID" value="NZ_JAGYPF010000003.1"/>
</dbReference>
<evidence type="ECO:0000313" key="1">
    <source>
        <dbReference type="EMBL" id="MBS4214334.1"/>
    </source>
</evidence>
<dbReference type="Gene3D" id="3.10.20.520">
    <property type="entry name" value="Phenylacetic acid degradation B"/>
    <property type="match status" value="1"/>
</dbReference>
<protein>
    <recommendedName>
        <fullName evidence="3">Phenylacetic acid degradation B</fullName>
    </recommendedName>
</protein>
<evidence type="ECO:0008006" key="3">
    <source>
        <dbReference type="Google" id="ProtNLM"/>
    </source>
</evidence>
<dbReference type="InterPro" id="IPR038693">
    <property type="entry name" value="PaaB_sf"/>
</dbReference>
<dbReference type="Proteomes" id="UP000679749">
    <property type="component" value="Unassembled WGS sequence"/>
</dbReference>
<organism evidence="1 2">
    <name type="scientific">Neobacillus rhizophilus</name>
    <dbReference type="NCBI Taxonomy" id="2833579"/>
    <lineage>
        <taxon>Bacteria</taxon>
        <taxon>Bacillati</taxon>
        <taxon>Bacillota</taxon>
        <taxon>Bacilli</taxon>
        <taxon>Bacillales</taxon>
        <taxon>Bacillaceae</taxon>
        <taxon>Neobacillus</taxon>
    </lineage>
</organism>
<keyword evidence="2" id="KW-1185">Reference proteome</keyword>
<comment type="caution">
    <text evidence="1">The sequence shown here is derived from an EMBL/GenBank/DDBJ whole genome shotgun (WGS) entry which is preliminary data.</text>
</comment>
<dbReference type="AlphaFoldDB" id="A0A942YVP8"/>